<feature type="compositionally biased region" description="Basic and acidic residues" evidence="6">
    <location>
        <begin position="25"/>
        <end position="41"/>
    </location>
</feature>
<feature type="region of interest" description="Disordered" evidence="6">
    <location>
        <begin position="178"/>
        <end position="211"/>
    </location>
</feature>
<dbReference type="AlphaFoldDB" id="A0A1D1XGD9"/>
<organism evidence="8">
    <name type="scientific">Anthurium amnicola</name>
    <dbReference type="NCBI Taxonomy" id="1678845"/>
    <lineage>
        <taxon>Eukaryota</taxon>
        <taxon>Viridiplantae</taxon>
        <taxon>Streptophyta</taxon>
        <taxon>Embryophyta</taxon>
        <taxon>Tracheophyta</taxon>
        <taxon>Spermatophyta</taxon>
        <taxon>Magnoliopsida</taxon>
        <taxon>Liliopsida</taxon>
        <taxon>Araceae</taxon>
        <taxon>Pothoideae</taxon>
        <taxon>Potheae</taxon>
        <taxon>Anthurium</taxon>
    </lineage>
</organism>
<gene>
    <name evidence="8" type="primary">ERF2_0</name>
    <name evidence="8" type="ORF">g.72705</name>
</gene>
<evidence type="ECO:0000256" key="1">
    <source>
        <dbReference type="ARBA" id="ARBA00004123"/>
    </source>
</evidence>
<dbReference type="PRINTS" id="PR00367">
    <property type="entry name" value="ETHRSPELEMNT"/>
</dbReference>
<dbReference type="CDD" id="cd00018">
    <property type="entry name" value="AP2"/>
    <property type="match status" value="1"/>
</dbReference>
<dbReference type="EMBL" id="GDJX01026468">
    <property type="protein sequence ID" value="JAT41468.1"/>
    <property type="molecule type" value="Transcribed_RNA"/>
</dbReference>
<keyword evidence="2" id="KW-0805">Transcription regulation</keyword>
<dbReference type="PANTHER" id="PTHR31190">
    <property type="entry name" value="DNA-BINDING DOMAIN"/>
    <property type="match status" value="1"/>
</dbReference>
<dbReference type="SMART" id="SM00380">
    <property type="entry name" value="AP2"/>
    <property type="match status" value="1"/>
</dbReference>
<dbReference type="PROSITE" id="PS51032">
    <property type="entry name" value="AP2_ERF"/>
    <property type="match status" value="1"/>
</dbReference>
<evidence type="ECO:0000256" key="5">
    <source>
        <dbReference type="ARBA" id="ARBA00023242"/>
    </source>
</evidence>
<dbReference type="PANTHER" id="PTHR31190:SF287">
    <property type="entry name" value="DEVELOPMENT RELATED ERF PROTEIN"/>
    <property type="match status" value="1"/>
</dbReference>
<proteinExistence type="predicted"/>
<comment type="subcellular location">
    <subcellularLocation>
        <location evidence="1">Nucleus</location>
    </subcellularLocation>
</comment>
<feature type="region of interest" description="Disordered" evidence="6">
    <location>
        <begin position="273"/>
        <end position="305"/>
    </location>
</feature>
<keyword evidence="4" id="KW-0804">Transcription</keyword>
<evidence type="ECO:0000313" key="8">
    <source>
        <dbReference type="EMBL" id="JAT41468.1"/>
    </source>
</evidence>
<evidence type="ECO:0000256" key="2">
    <source>
        <dbReference type="ARBA" id="ARBA00023015"/>
    </source>
</evidence>
<reference evidence="8" key="1">
    <citation type="submission" date="2015-07" db="EMBL/GenBank/DDBJ databases">
        <title>Transcriptome Assembly of Anthurium amnicola.</title>
        <authorList>
            <person name="Suzuki J."/>
        </authorList>
    </citation>
    <scope>NUCLEOTIDE SEQUENCE</scope>
</reference>
<sequence length="413" mass="44882">MFTSGGTRKRGVREMERSGLPSHTELGHEEALESIRQHLLLEELDQQQQQQLGNSSAPSPTSSSSCCTSVGSPTSEAAVSLPSRPPAAVYQRSSSFGSLLPCLADTWGDLPLKVDDSEDMFLFDILRDAVSAGWSPSLSSTEPLSSSPPAVAVKPEPWYPHEDHILYQYHHYPAAEAPAPKAEAPSPLPPAAAAVTAPPAPVPSKGKHYRGVRQRPWGKFAAEIRDPAKNGARVWLGTFETAEEAAIAYDRAAFRMRGSRALLNFPLRIGSDDPTLAPATPPKRASPEPPSPTSSSSSSSTAPRSASPLLLPLLLHTPLLPVPWSKEEPGQADPALSLASNLRIATIFATKIGFWPYLRWSDVALWRILFCLYPSATPKRLQIRVSRRPPSHVHRSSLLPLPLPTKWVRLQRG</sequence>
<dbReference type="GO" id="GO:0003677">
    <property type="term" value="F:DNA binding"/>
    <property type="evidence" value="ECO:0007669"/>
    <property type="project" value="UniProtKB-KW"/>
</dbReference>
<dbReference type="GO" id="GO:0003700">
    <property type="term" value="F:DNA-binding transcription factor activity"/>
    <property type="evidence" value="ECO:0007669"/>
    <property type="project" value="InterPro"/>
</dbReference>
<evidence type="ECO:0000259" key="7">
    <source>
        <dbReference type="PROSITE" id="PS51032"/>
    </source>
</evidence>
<dbReference type="GO" id="GO:0005634">
    <property type="term" value="C:nucleus"/>
    <property type="evidence" value="ECO:0007669"/>
    <property type="project" value="UniProtKB-SubCell"/>
</dbReference>
<dbReference type="InterPro" id="IPR001471">
    <property type="entry name" value="AP2/ERF_dom"/>
</dbReference>
<dbReference type="Pfam" id="PF00847">
    <property type="entry name" value="AP2"/>
    <property type="match status" value="1"/>
</dbReference>
<evidence type="ECO:0000256" key="4">
    <source>
        <dbReference type="ARBA" id="ARBA00023163"/>
    </source>
</evidence>
<keyword evidence="3" id="KW-0238">DNA-binding</keyword>
<dbReference type="SUPFAM" id="SSF54171">
    <property type="entry name" value="DNA-binding domain"/>
    <property type="match status" value="1"/>
</dbReference>
<feature type="domain" description="AP2/ERF" evidence="7">
    <location>
        <begin position="208"/>
        <end position="266"/>
    </location>
</feature>
<evidence type="ECO:0000256" key="6">
    <source>
        <dbReference type="SAM" id="MobiDB-lite"/>
    </source>
</evidence>
<dbReference type="InterPro" id="IPR044808">
    <property type="entry name" value="ERF_plant"/>
</dbReference>
<protein>
    <submittedName>
        <fullName evidence="8">Ethylene-responsive transcription factor 2</fullName>
    </submittedName>
</protein>
<feature type="compositionally biased region" description="Low complexity" evidence="6">
    <location>
        <begin position="293"/>
        <end position="305"/>
    </location>
</feature>
<dbReference type="InterPro" id="IPR016177">
    <property type="entry name" value="DNA-bd_dom_sf"/>
</dbReference>
<dbReference type="GO" id="GO:0009873">
    <property type="term" value="P:ethylene-activated signaling pathway"/>
    <property type="evidence" value="ECO:0007669"/>
    <property type="project" value="InterPro"/>
</dbReference>
<evidence type="ECO:0000256" key="3">
    <source>
        <dbReference type="ARBA" id="ARBA00023125"/>
    </source>
</evidence>
<feature type="compositionally biased region" description="Low complexity" evidence="6">
    <location>
        <begin position="46"/>
        <end position="75"/>
    </location>
</feature>
<dbReference type="Gene3D" id="3.30.730.10">
    <property type="entry name" value="AP2/ERF domain"/>
    <property type="match status" value="1"/>
</dbReference>
<accession>A0A1D1XGD9</accession>
<dbReference type="InterPro" id="IPR036955">
    <property type="entry name" value="AP2/ERF_dom_sf"/>
</dbReference>
<keyword evidence="5" id="KW-0539">Nucleus</keyword>
<name>A0A1D1XGD9_9ARAE</name>
<dbReference type="FunFam" id="3.30.730.10:FF:000001">
    <property type="entry name" value="Ethylene-responsive transcription factor 2"/>
    <property type="match status" value="1"/>
</dbReference>
<feature type="region of interest" description="Disordered" evidence="6">
    <location>
        <begin position="1"/>
        <end position="82"/>
    </location>
</feature>
<feature type="compositionally biased region" description="Low complexity" evidence="6">
    <location>
        <begin position="178"/>
        <end position="197"/>
    </location>
</feature>